<proteinExistence type="predicted"/>
<keyword evidence="1" id="KW-0812">Transmembrane</keyword>
<sequence>MSTLLSSYLPDSINEQVSKNDIIPIYSNSLLNTLCPSRSFSSPIVPQSSLNRNGRPLMRNNNNSTKLRTRSFSAQPTFTLHVIIHRKQCAVVTFRRRTTDWSVAKRLGGHLATENIACSLPMFLSFFFPIVIVIVIADEPVTIGDEGGKSAKRLVRLKDTVE</sequence>
<evidence type="ECO:0000256" key="1">
    <source>
        <dbReference type="SAM" id="Phobius"/>
    </source>
</evidence>
<evidence type="ECO:0000313" key="3">
    <source>
        <dbReference type="Proteomes" id="UP000005237"/>
    </source>
</evidence>
<accession>A0A8R1IH66</accession>
<protein>
    <submittedName>
        <fullName evidence="2">Uncharacterized protein</fullName>
    </submittedName>
</protein>
<keyword evidence="1" id="KW-1133">Transmembrane helix</keyword>
<dbReference type="Proteomes" id="UP000005237">
    <property type="component" value="Unassembled WGS sequence"/>
</dbReference>
<dbReference type="EnsemblMetazoa" id="CJA31255.1">
    <property type="protein sequence ID" value="CJA31255.1"/>
    <property type="gene ID" value="WBGene00207102"/>
</dbReference>
<reference evidence="3" key="1">
    <citation type="submission" date="2010-08" db="EMBL/GenBank/DDBJ databases">
        <authorList>
            <consortium name="Caenorhabditis japonica Sequencing Consortium"/>
            <person name="Wilson R.K."/>
        </authorList>
    </citation>
    <scope>NUCLEOTIDE SEQUENCE [LARGE SCALE GENOMIC DNA]</scope>
    <source>
        <strain evidence="3">DF5081</strain>
    </source>
</reference>
<keyword evidence="3" id="KW-1185">Reference proteome</keyword>
<feature type="transmembrane region" description="Helical" evidence="1">
    <location>
        <begin position="116"/>
        <end position="137"/>
    </location>
</feature>
<evidence type="ECO:0000313" key="2">
    <source>
        <dbReference type="EnsemblMetazoa" id="CJA31255.1"/>
    </source>
</evidence>
<dbReference type="AlphaFoldDB" id="A0A8R1IH66"/>
<keyword evidence="1" id="KW-0472">Membrane</keyword>
<organism evidence="2 3">
    <name type="scientific">Caenorhabditis japonica</name>
    <dbReference type="NCBI Taxonomy" id="281687"/>
    <lineage>
        <taxon>Eukaryota</taxon>
        <taxon>Metazoa</taxon>
        <taxon>Ecdysozoa</taxon>
        <taxon>Nematoda</taxon>
        <taxon>Chromadorea</taxon>
        <taxon>Rhabditida</taxon>
        <taxon>Rhabditina</taxon>
        <taxon>Rhabditomorpha</taxon>
        <taxon>Rhabditoidea</taxon>
        <taxon>Rhabditidae</taxon>
        <taxon>Peloderinae</taxon>
        <taxon>Caenorhabditis</taxon>
    </lineage>
</organism>
<name>A0A8R1IH66_CAEJA</name>
<reference evidence="2" key="2">
    <citation type="submission" date="2022-06" db="UniProtKB">
        <authorList>
            <consortium name="EnsemblMetazoa"/>
        </authorList>
    </citation>
    <scope>IDENTIFICATION</scope>
    <source>
        <strain evidence="2">DF5081</strain>
    </source>
</reference>